<evidence type="ECO:0000313" key="9">
    <source>
        <dbReference type="EMBL" id="KAK7601680.1"/>
    </source>
</evidence>
<dbReference type="InterPro" id="IPR001356">
    <property type="entry name" value="HD"/>
</dbReference>
<dbReference type="PANTHER" id="PTHR24333">
    <property type="entry name" value="HOMEO BOX HB9 LIKE A-RELATED"/>
    <property type="match status" value="1"/>
</dbReference>
<dbReference type="PROSITE" id="PS50071">
    <property type="entry name" value="HOMEOBOX_2"/>
    <property type="match status" value="1"/>
</dbReference>
<dbReference type="Gene3D" id="1.10.10.60">
    <property type="entry name" value="Homeodomain-like"/>
    <property type="match status" value="1"/>
</dbReference>
<dbReference type="GO" id="GO:0000981">
    <property type="term" value="F:DNA-binding transcription factor activity, RNA polymerase II-specific"/>
    <property type="evidence" value="ECO:0007669"/>
    <property type="project" value="InterPro"/>
</dbReference>
<evidence type="ECO:0000256" key="7">
    <source>
        <dbReference type="SAM" id="MobiDB-lite"/>
    </source>
</evidence>
<keyword evidence="10" id="KW-1185">Reference proteome</keyword>
<dbReference type="PRINTS" id="PR00024">
    <property type="entry name" value="HOMEOBOX"/>
</dbReference>
<dbReference type="Proteomes" id="UP001367676">
    <property type="component" value="Unassembled WGS sequence"/>
</dbReference>
<comment type="subcellular location">
    <subcellularLocation>
        <location evidence="1 5 6">Nucleus</location>
    </subcellularLocation>
</comment>
<dbReference type="GO" id="GO:0003677">
    <property type="term" value="F:DNA binding"/>
    <property type="evidence" value="ECO:0007669"/>
    <property type="project" value="UniProtKB-UniRule"/>
</dbReference>
<dbReference type="InterPro" id="IPR017970">
    <property type="entry name" value="Homeobox_CS"/>
</dbReference>
<dbReference type="SMART" id="SM00389">
    <property type="entry name" value="HOX"/>
    <property type="match status" value="1"/>
</dbReference>
<evidence type="ECO:0000259" key="8">
    <source>
        <dbReference type="PROSITE" id="PS50071"/>
    </source>
</evidence>
<dbReference type="GO" id="GO:0005634">
    <property type="term" value="C:nucleus"/>
    <property type="evidence" value="ECO:0007669"/>
    <property type="project" value="UniProtKB-SubCell"/>
</dbReference>
<feature type="DNA-binding region" description="Homeobox" evidence="5">
    <location>
        <begin position="400"/>
        <end position="459"/>
    </location>
</feature>
<evidence type="ECO:0000256" key="4">
    <source>
        <dbReference type="ARBA" id="ARBA00023242"/>
    </source>
</evidence>
<protein>
    <recommendedName>
        <fullName evidence="8">Homeobox domain-containing protein</fullName>
    </recommendedName>
</protein>
<accession>A0AAN9TM54</accession>
<sequence length="533" mass="61153">MFSDSVDEIVSSDSSNEDRDFSELCFNQSLNFNSKSQFLNSKFKSISENLRVLREKTFNLSKNINDSVPHKFSIDNILGQLNGNEVERENDDSNAEKEECRKYELSEDSRKLVENRDNEGTEVTDTGCLSSKDLRDPLSIYSSLGFPHPASFLYSGWFAATAAALSGNSTNNFLGLQESRFIPHRRQSILSHHSSFVSRNSSNSSHRAEHVLGGVYKVYHTRRKPDVHWKYKTQRLVPVKTTIVNVDRRIQLLKAEKRVQDAKNYVKHKNEGSLEFLQTVQSPMTPTNKPDKQVDNIFSQLGQLPRSPRSIGAGPNKLVKTNLRMIKARLNSVYRAKIPSLGISFKFVLTPEEKMHLRRQHFRMHAEPLIPVQSTKSSEMKEEFSAPKPMGRRSRKPGLDRKPRQAYSAKQLERLESEFKMDKYLSVSKRMELSKALNLTEVQIKTWFQNRRTKWKKQLASRLKMAAHRQGAPLYFPTHQYPSLFSGSSYYVPSAQSVELNYLFNNGFDITSQDNHESLSVTSEPVKNIDSKM</sequence>
<keyword evidence="3 5" id="KW-0371">Homeobox</keyword>
<dbReference type="SUPFAM" id="SSF46689">
    <property type="entry name" value="Homeodomain-like"/>
    <property type="match status" value="1"/>
</dbReference>
<evidence type="ECO:0000313" key="10">
    <source>
        <dbReference type="Proteomes" id="UP001367676"/>
    </source>
</evidence>
<gene>
    <name evidence="9" type="ORF">V9T40_009121</name>
</gene>
<dbReference type="CDD" id="cd00086">
    <property type="entry name" value="homeodomain"/>
    <property type="match status" value="1"/>
</dbReference>
<evidence type="ECO:0000256" key="3">
    <source>
        <dbReference type="ARBA" id="ARBA00023155"/>
    </source>
</evidence>
<dbReference type="InterPro" id="IPR050848">
    <property type="entry name" value="Homeobox_TF"/>
</dbReference>
<feature type="region of interest" description="Disordered" evidence="7">
    <location>
        <begin position="374"/>
        <end position="407"/>
    </location>
</feature>
<evidence type="ECO:0000256" key="5">
    <source>
        <dbReference type="PROSITE-ProRule" id="PRU00108"/>
    </source>
</evidence>
<reference evidence="9 10" key="1">
    <citation type="submission" date="2024-03" db="EMBL/GenBank/DDBJ databases">
        <title>Adaptation during the transition from Ophiocordyceps entomopathogen to insect associate is accompanied by gene loss and intensified selection.</title>
        <authorList>
            <person name="Ward C.M."/>
            <person name="Onetto C.A."/>
            <person name="Borneman A.R."/>
        </authorList>
    </citation>
    <scope>NUCLEOTIDE SEQUENCE [LARGE SCALE GENOMIC DNA]</scope>
    <source>
        <strain evidence="9">AWRI1</strain>
        <tissue evidence="9">Single Adult Female</tissue>
    </source>
</reference>
<evidence type="ECO:0000256" key="2">
    <source>
        <dbReference type="ARBA" id="ARBA00023125"/>
    </source>
</evidence>
<proteinExistence type="predicted"/>
<keyword evidence="2 5" id="KW-0238">DNA-binding</keyword>
<feature type="domain" description="Homeobox" evidence="8">
    <location>
        <begin position="398"/>
        <end position="458"/>
    </location>
</feature>
<dbReference type="PANTHER" id="PTHR24333:SF9">
    <property type="entry name" value="HOMEOBOX DOMAIN-CONTAINING PROTEIN"/>
    <property type="match status" value="1"/>
</dbReference>
<keyword evidence="4 5" id="KW-0539">Nucleus</keyword>
<comment type="caution">
    <text evidence="9">The sequence shown here is derived from an EMBL/GenBank/DDBJ whole genome shotgun (WGS) entry which is preliminary data.</text>
</comment>
<dbReference type="AlphaFoldDB" id="A0AAN9TM54"/>
<name>A0AAN9TM54_9HEMI</name>
<dbReference type="InterPro" id="IPR020479">
    <property type="entry name" value="HD_metazoa"/>
</dbReference>
<evidence type="ECO:0000256" key="1">
    <source>
        <dbReference type="ARBA" id="ARBA00004123"/>
    </source>
</evidence>
<organism evidence="9 10">
    <name type="scientific">Parthenolecanium corni</name>
    <dbReference type="NCBI Taxonomy" id="536013"/>
    <lineage>
        <taxon>Eukaryota</taxon>
        <taxon>Metazoa</taxon>
        <taxon>Ecdysozoa</taxon>
        <taxon>Arthropoda</taxon>
        <taxon>Hexapoda</taxon>
        <taxon>Insecta</taxon>
        <taxon>Pterygota</taxon>
        <taxon>Neoptera</taxon>
        <taxon>Paraneoptera</taxon>
        <taxon>Hemiptera</taxon>
        <taxon>Sternorrhyncha</taxon>
        <taxon>Coccoidea</taxon>
        <taxon>Coccidae</taxon>
        <taxon>Parthenolecanium</taxon>
    </lineage>
</organism>
<dbReference type="Pfam" id="PF00046">
    <property type="entry name" value="Homeodomain"/>
    <property type="match status" value="1"/>
</dbReference>
<dbReference type="PROSITE" id="PS00027">
    <property type="entry name" value="HOMEOBOX_1"/>
    <property type="match status" value="1"/>
</dbReference>
<evidence type="ECO:0000256" key="6">
    <source>
        <dbReference type="RuleBase" id="RU000682"/>
    </source>
</evidence>
<dbReference type="EMBL" id="JBBCAQ010000010">
    <property type="protein sequence ID" value="KAK7601680.1"/>
    <property type="molecule type" value="Genomic_DNA"/>
</dbReference>
<dbReference type="InterPro" id="IPR009057">
    <property type="entry name" value="Homeodomain-like_sf"/>
</dbReference>